<comment type="caution">
    <text evidence="1">The sequence shown here is derived from an EMBL/GenBank/DDBJ whole genome shotgun (WGS) entry which is preliminary data.</text>
</comment>
<gene>
    <name evidence="1" type="ORF">GBL_2826</name>
</gene>
<accession>U2Y5H2</accession>
<name>U2Y5H2_GEOKU</name>
<organism evidence="1 2">
    <name type="scientific">Geobacillus kaustophilus GBlys</name>
    <dbReference type="NCBI Taxonomy" id="1337888"/>
    <lineage>
        <taxon>Bacteria</taxon>
        <taxon>Bacillati</taxon>
        <taxon>Bacillota</taxon>
        <taxon>Bacilli</taxon>
        <taxon>Bacillales</taxon>
        <taxon>Anoxybacillaceae</taxon>
        <taxon>Geobacillus</taxon>
        <taxon>Geobacillus thermoleovorans group</taxon>
    </lineage>
</organism>
<dbReference type="Proteomes" id="UP000016424">
    <property type="component" value="Unassembled WGS sequence"/>
</dbReference>
<sequence>MDYEGKDRFWLFFDQQLSKPRTMLSLVYERERMFWVLLC</sequence>
<proteinExistence type="predicted"/>
<evidence type="ECO:0000313" key="2">
    <source>
        <dbReference type="Proteomes" id="UP000016424"/>
    </source>
</evidence>
<dbReference type="EMBL" id="BASG01000034">
    <property type="protein sequence ID" value="GAD14609.1"/>
    <property type="molecule type" value="Genomic_DNA"/>
</dbReference>
<dbReference type="AlphaFoldDB" id="U2Y5H2"/>
<protein>
    <submittedName>
        <fullName evidence="1">Uncharacterized protein</fullName>
    </submittedName>
</protein>
<reference evidence="2" key="1">
    <citation type="journal article" date="2013" name="Genome">
        <title>Draft Genome Sequence of Geobacillus kaustophilus GBlys, a Lysogenic Strain with Bacteriophage phiOH2.</title>
        <authorList>
            <person name="Doi K."/>
            <person name="Mori K."/>
            <person name="Martono H."/>
            <person name="Nagayoshi Y."/>
            <person name="Fujino Y."/>
            <person name="Tashiro K."/>
            <person name="Kuhara S."/>
            <person name="Ohshima T."/>
        </authorList>
    </citation>
    <scope>NUCLEOTIDE SEQUENCE [LARGE SCALE GENOMIC DNA]</scope>
    <source>
        <strain evidence="2">GBlys</strain>
    </source>
</reference>
<evidence type="ECO:0000313" key="1">
    <source>
        <dbReference type="EMBL" id="GAD14609.1"/>
    </source>
</evidence>